<proteinExistence type="predicted"/>
<dbReference type="PATRIC" id="fig|1321819.3.peg.2874"/>
<evidence type="ECO:0000313" key="1">
    <source>
        <dbReference type="EMBL" id="ERI81562.1"/>
    </source>
</evidence>
<dbReference type="Proteomes" id="UP000016496">
    <property type="component" value="Unassembled WGS sequence"/>
</dbReference>
<dbReference type="HOGENOM" id="CLU_3229835_0_0_10"/>
<gene>
    <name evidence="1" type="ORF">HMPREF1981_03107</name>
</gene>
<sequence>MQEIRRRNTCGKIVRTRSRRGIYVKIYWEGIYEKLLLQIAGKE</sequence>
<accession>U2DJ81</accession>
<name>U2DJ81_9BACE</name>
<organism evidence="1 2">
    <name type="scientific">Bacteroides pyogenes F0041</name>
    <dbReference type="NCBI Taxonomy" id="1321819"/>
    <lineage>
        <taxon>Bacteria</taxon>
        <taxon>Pseudomonadati</taxon>
        <taxon>Bacteroidota</taxon>
        <taxon>Bacteroidia</taxon>
        <taxon>Bacteroidales</taxon>
        <taxon>Bacteroidaceae</taxon>
        <taxon>Bacteroides</taxon>
    </lineage>
</organism>
<dbReference type="EMBL" id="AWSV01000159">
    <property type="protein sequence ID" value="ERI81562.1"/>
    <property type="molecule type" value="Genomic_DNA"/>
</dbReference>
<evidence type="ECO:0000313" key="2">
    <source>
        <dbReference type="Proteomes" id="UP000016496"/>
    </source>
</evidence>
<comment type="caution">
    <text evidence="1">The sequence shown here is derived from an EMBL/GenBank/DDBJ whole genome shotgun (WGS) entry which is preliminary data.</text>
</comment>
<dbReference type="AlphaFoldDB" id="U2DJ81"/>
<reference evidence="1 2" key="1">
    <citation type="submission" date="2013-08" db="EMBL/GenBank/DDBJ databases">
        <authorList>
            <person name="Weinstock G."/>
            <person name="Sodergren E."/>
            <person name="Wylie T."/>
            <person name="Fulton L."/>
            <person name="Fulton R."/>
            <person name="Fronick C."/>
            <person name="O'Laughlin M."/>
            <person name="Godfrey J."/>
            <person name="Miner T."/>
            <person name="Herter B."/>
            <person name="Appelbaum E."/>
            <person name="Cordes M."/>
            <person name="Lek S."/>
            <person name="Wollam A."/>
            <person name="Pepin K.H."/>
            <person name="Palsikar V.B."/>
            <person name="Mitreva M."/>
            <person name="Wilson R.K."/>
        </authorList>
    </citation>
    <scope>NUCLEOTIDE SEQUENCE [LARGE SCALE GENOMIC DNA]</scope>
    <source>
        <strain evidence="1 2">F0041</strain>
    </source>
</reference>
<protein>
    <submittedName>
        <fullName evidence="1">Uncharacterized protein</fullName>
    </submittedName>
</protein>